<dbReference type="OrthoDB" id="538223at2759"/>
<feature type="compositionally biased region" description="Low complexity" evidence="3">
    <location>
        <begin position="1222"/>
        <end position="1243"/>
    </location>
</feature>
<dbReference type="EMBL" id="MKKU01000056">
    <property type="protein sequence ID" value="RNF26130.1"/>
    <property type="molecule type" value="Genomic_DNA"/>
</dbReference>
<feature type="compositionally biased region" description="Polar residues" evidence="3">
    <location>
        <begin position="174"/>
        <end position="184"/>
    </location>
</feature>
<evidence type="ECO:0000313" key="5">
    <source>
        <dbReference type="Proteomes" id="UP000284403"/>
    </source>
</evidence>
<sequence length="1471" mass="162475">METPKNEVTLGSRLATRYVPNQILSSTLSWGPLIGVEEVLRLEKRFAARSITQDGDPAITKEWLIHFIMEVLEEKARFTTNGVELEEVVSSELPLLDEDKMSVYREEVLRWVGSFSIQLSVHDPLWEACETSNAGLARLERSTCNTTQASSLHTVSSFSTARQGKSTTTTFTTASVPNSSSGTDSKPRKGRLERSRSVARMLLNYNLPSMSVASQRKEPVQHEIVRWSDLTTNFVKDYERFHQLDENELTFTRVRAGPASGHSSPLRSSQGKNGAEAHWSRVAGGRRDSEPDALSGKEFHVQSADQVLVAPQTGCIITASKDGVVKLWDGETGGFMRNLYNAGTAWVIGMFLLPDEDHILIATTNSQLTVLDFPEGNVLQKYLGCTSLQSALYEVVQLSATKVQRYGMRPGECGMYRVALRKDESAEKYHRRRRETQNYAFAKTLPAKPVVGFDAPTASWYDTFSGIFFFGTADGVVGAFDIAADVRPSSLMAGANSKPVHLLFMAEVHAAAVVGMFYTSYVTSLFTAGADGRIYRTPLGSTGRPLGEPRLILQQARAIRAMQWWPPSKFYVTIHVDRRVALWVIGRYGDPLFEFPSESQGIVSAALHPRRQRLALLLSDKTIKVYETHGNKSLATIAQPAQESNFTATDASRQMMERSAIDEDGVLAWHPLHSSLICCLRAAVIYEPSRSQLQAAEPSAGSGRPLSGDERDASCRSYFQEVKRTGAEKSRMRGSVGFVEPRRVDTHRGGVVAMAVQRQSWQIHTFDEGCWRTWDLATGELRRSVDVPRVARMEHMPVKRATVASSSWTTALQTRLATGGQDGSVLTWDPSTAAPLAAEMLVQDISEQLDSDVTVMSHRNKLIAWSARVCRVTSYNSGLFLPSGLEESKSVVLRVPSLSSVTACCVVRDAYLCLGTGDARIFFFSIRGGAPTHDCVLRDKTEEERGAVVQLIFLNEQNQNLILVILDVGILFVYSYVNQAVVYRLRLVRRFECRIHKALYIPEDGSVVCGDSLGRVRVLDVRGCTSPSAEFRQVIIPRATFQGATDEVNALDYCHLAGRRYLLVGSLDHMVRLFDVDDANWLQAPYSSTSPLRSTQATVRFVGVFGHDSWRLADPTTFSEFPPVAPPVLAANTAEEEVLLESILHADVRSGGVKSVMDSLLDDDTAVSRGRSRRGTRAGTPFSGPASPKAPLARPFFLTDVANPQEEIRMRSFSNISMESARQPQPTQRLQEQQGTPLLSSLPEGGGLLLSRTTEHSLPQQQQQPPPPPCVGRRSQLRAGACEAPPTPTPSPSPGQAPLATEQQSPGRQGESPREDTSLCPVSSTGFDPMQRKKRALLGMTRRLEAVLPKGFANGELARKANELLMGDTRLGFRQTKSGRSRPESGELQLALETRRRLAERMEEYKKTQAKRRSEKRNSLPLVAARHKLTPVVFPQPSVLPSEAKASFVWMLNAPSVEVPQRPVTHARNAM</sequence>
<dbReference type="SUPFAM" id="SSF50978">
    <property type="entry name" value="WD40 repeat-like"/>
    <property type="match status" value="1"/>
</dbReference>
<dbReference type="RefSeq" id="XP_029231336.1">
    <property type="nucleotide sequence ID" value="XM_029368551.1"/>
</dbReference>
<dbReference type="InterPro" id="IPR036322">
    <property type="entry name" value="WD40_repeat_dom_sf"/>
</dbReference>
<dbReference type="InterPro" id="IPR015943">
    <property type="entry name" value="WD40/YVTN_repeat-like_dom_sf"/>
</dbReference>
<dbReference type="SUPFAM" id="SSF50998">
    <property type="entry name" value="Quinoprotein alcohol dehydrogenase-like"/>
    <property type="match status" value="1"/>
</dbReference>
<feature type="region of interest" description="Disordered" evidence="3">
    <location>
        <begin position="1164"/>
        <end position="1192"/>
    </location>
</feature>
<keyword evidence="2" id="KW-0853">WD repeat</keyword>
<dbReference type="InterPro" id="IPR011047">
    <property type="entry name" value="Quinoprotein_ADH-like_sf"/>
</dbReference>
<keyword evidence="1" id="KW-0677">Repeat</keyword>
<name>A0A422Q854_9TRYP</name>
<dbReference type="PANTHER" id="PTHR44324:SF4">
    <property type="entry name" value="WD40 REPEAT DOMAIN 95"/>
    <property type="match status" value="1"/>
</dbReference>
<organism evidence="4 5">
    <name type="scientific">Trypanosoma conorhini</name>
    <dbReference type="NCBI Taxonomy" id="83891"/>
    <lineage>
        <taxon>Eukaryota</taxon>
        <taxon>Discoba</taxon>
        <taxon>Euglenozoa</taxon>
        <taxon>Kinetoplastea</taxon>
        <taxon>Metakinetoplastina</taxon>
        <taxon>Trypanosomatida</taxon>
        <taxon>Trypanosomatidae</taxon>
        <taxon>Trypanosoma</taxon>
    </lineage>
</organism>
<dbReference type="Pfam" id="PF00400">
    <property type="entry name" value="WD40"/>
    <property type="match status" value="1"/>
</dbReference>
<feature type="compositionally biased region" description="Basic and acidic residues" evidence="3">
    <location>
        <begin position="285"/>
        <end position="294"/>
    </location>
</feature>
<evidence type="ECO:0000256" key="2">
    <source>
        <dbReference type="PROSITE-ProRule" id="PRU00221"/>
    </source>
</evidence>
<reference evidence="4 5" key="1">
    <citation type="journal article" date="2018" name="BMC Genomics">
        <title>Genomic comparison of Trypanosoma conorhini and Trypanosoma rangeli to Trypanosoma cruzi strains of high and low virulence.</title>
        <authorList>
            <person name="Bradwell K.R."/>
            <person name="Koparde V.N."/>
            <person name="Matveyev A.V."/>
            <person name="Serrano M.G."/>
            <person name="Alves J.M."/>
            <person name="Parikh H."/>
            <person name="Huang B."/>
            <person name="Lee V."/>
            <person name="Espinosa-Alvarez O."/>
            <person name="Ortiz P.A."/>
            <person name="Costa-Martins A.G."/>
            <person name="Teixeira M.M."/>
            <person name="Buck G.A."/>
        </authorList>
    </citation>
    <scope>NUCLEOTIDE SEQUENCE [LARGE SCALE GENOMIC DNA]</scope>
    <source>
        <strain evidence="4 5">025E</strain>
    </source>
</reference>
<comment type="caution">
    <text evidence="4">The sequence shown here is derived from an EMBL/GenBank/DDBJ whole genome shotgun (WGS) entry which is preliminary data.</text>
</comment>
<dbReference type="SMART" id="SM00320">
    <property type="entry name" value="WD40"/>
    <property type="match status" value="7"/>
</dbReference>
<keyword evidence="5" id="KW-1185">Reference proteome</keyword>
<feature type="repeat" description="WD" evidence="2">
    <location>
        <begin position="297"/>
        <end position="338"/>
    </location>
</feature>
<protein>
    <submittedName>
        <fullName evidence="4">Uncharacterized protein</fullName>
    </submittedName>
</protein>
<feature type="region of interest" description="Disordered" evidence="3">
    <location>
        <begin position="1214"/>
        <end position="1328"/>
    </location>
</feature>
<evidence type="ECO:0000256" key="1">
    <source>
        <dbReference type="ARBA" id="ARBA00022737"/>
    </source>
</evidence>
<evidence type="ECO:0000256" key="3">
    <source>
        <dbReference type="SAM" id="MobiDB-lite"/>
    </source>
</evidence>
<dbReference type="InterPro" id="IPR001680">
    <property type="entry name" value="WD40_rpt"/>
</dbReference>
<dbReference type="Gene3D" id="2.130.10.10">
    <property type="entry name" value="YVTN repeat-like/Quinoprotein amine dehydrogenase"/>
    <property type="match status" value="4"/>
</dbReference>
<feature type="region of interest" description="Disordered" evidence="3">
    <location>
        <begin position="163"/>
        <end position="194"/>
    </location>
</feature>
<dbReference type="PANTHER" id="PTHR44324">
    <property type="entry name" value="WD40 REPEAT DOMAIN 95"/>
    <property type="match status" value="1"/>
</dbReference>
<proteinExistence type="predicted"/>
<accession>A0A422Q854</accession>
<feature type="compositionally biased region" description="Polar residues" evidence="3">
    <location>
        <begin position="261"/>
        <end position="272"/>
    </location>
</feature>
<feature type="compositionally biased region" description="Basic and acidic residues" evidence="3">
    <location>
        <begin position="185"/>
        <end position="194"/>
    </location>
</feature>
<dbReference type="PROSITE" id="PS50082">
    <property type="entry name" value="WD_REPEATS_2"/>
    <property type="match status" value="1"/>
</dbReference>
<dbReference type="InterPro" id="IPR051242">
    <property type="entry name" value="WD-EF-hand_domain"/>
</dbReference>
<feature type="compositionally biased region" description="Pro residues" evidence="3">
    <location>
        <begin position="1285"/>
        <end position="1295"/>
    </location>
</feature>
<evidence type="ECO:0000313" key="4">
    <source>
        <dbReference type="EMBL" id="RNF26130.1"/>
    </source>
</evidence>
<dbReference type="Proteomes" id="UP000284403">
    <property type="component" value="Unassembled WGS sequence"/>
</dbReference>
<feature type="region of interest" description="Disordered" evidence="3">
    <location>
        <begin position="256"/>
        <end position="294"/>
    </location>
</feature>
<dbReference type="GeneID" id="40315224"/>
<gene>
    <name evidence="4" type="ORF">Tco025E_01613</name>
</gene>